<keyword evidence="2" id="KW-0813">Transport</keyword>
<dbReference type="AlphaFoldDB" id="A0A0N8E7Z0"/>
<dbReference type="Gene3D" id="1.20.1740.10">
    <property type="entry name" value="Amino acid/polyamine transporter I"/>
    <property type="match status" value="2"/>
</dbReference>
<dbReference type="PANTHER" id="PTHR43243">
    <property type="entry name" value="INNER MEMBRANE TRANSPORTER YGJI-RELATED"/>
    <property type="match status" value="1"/>
</dbReference>
<proteinExistence type="predicted"/>
<sequence length="626" mass="67558">MGGLRNRLLCRFVSSTCFQMNRRKTLGENLMETPLRRCLSTLDITMLGIGHMVGAGIYVLTGTVAHNMAGPAIVLSFLIAGLASVLAALCYAEFGSRVPKAGSAYVYTYVTIGEFWAFVIGWNILLEHMIGAASVARAWSGYVDALAGGVIANATAGVFGEMHNDMMAKTPDFLAFAVCLAYCGLSTLGVKGSSYFNSLFTMVNIGVIVFVSGFGFYWADYHNWTDYGGFAPFGFSGILSGAATCFYAYVGFDSIATSGEEARDPSFSIPVATFVSMSVVSLGYMCVSAALTLMVPYTLINPTAALPDAFASHGITWARIVISIGALAGMTTTLFGSLFSLPRGVYAMAQDGLLFKVFARVHEKTQVPLITIGVCGLFSAIVALFFDIEKLVEFMSIGTLMAYTIVSAAVIILRYRPLVSKSDVLPLTETPPSPGSAKEFVDMLNEAGRLKPKFYWIERILGSYEPGVLPATCVFIFTVSCSCIFAILQWGGRAVYHPNGPEWWLAVLLTFLVAVSLITLVLIAVHNQSTEGLRFKVPWVPTLPALSIAANVALMVNLNPMTWIRFAIWMSIGFVIYFAYGMRHSKENATVSSYSGLLKSNSRSGEWGSTLAAKDLPSTPSSQTEN</sequence>
<evidence type="ECO:0000256" key="3">
    <source>
        <dbReference type="ARBA" id="ARBA00022692"/>
    </source>
</evidence>
<name>A0A0N8E7Z0_9CRUS</name>
<evidence type="ECO:0000256" key="4">
    <source>
        <dbReference type="ARBA" id="ARBA00022989"/>
    </source>
</evidence>
<protein>
    <submittedName>
        <fullName evidence="6">Cationic amino acid transporter</fullName>
    </submittedName>
</protein>
<dbReference type="PIRSF" id="PIRSF006060">
    <property type="entry name" value="AA_transporter"/>
    <property type="match status" value="1"/>
</dbReference>
<dbReference type="GO" id="GO:0015171">
    <property type="term" value="F:amino acid transmembrane transporter activity"/>
    <property type="evidence" value="ECO:0007669"/>
    <property type="project" value="TreeGrafter"/>
</dbReference>
<dbReference type="Pfam" id="PF13520">
    <property type="entry name" value="AA_permease_2"/>
    <property type="match status" value="1"/>
</dbReference>
<organism evidence="6">
    <name type="scientific">Daphnia magna</name>
    <dbReference type="NCBI Taxonomy" id="35525"/>
    <lineage>
        <taxon>Eukaryota</taxon>
        <taxon>Metazoa</taxon>
        <taxon>Ecdysozoa</taxon>
        <taxon>Arthropoda</taxon>
        <taxon>Crustacea</taxon>
        <taxon>Branchiopoda</taxon>
        <taxon>Diplostraca</taxon>
        <taxon>Cladocera</taxon>
        <taxon>Anomopoda</taxon>
        <taxon>Daphniidae</taxon>
        <taxon>Daphnia</taxon>
    </lineage>
</organism>
<dbReference type="Pfam" id="PF13906">
    <property type="entry name" value="AA_permease_C"/>
    <property type="match status" value="1"/>
</dbReference>
<reference evidence="6" key="1">
    <citation type="submission" date="2015-10" db="EMBL/GenBank/DDBJ databases">
        <title>EvidentialGene: Evidence-directed Construction of Complete mRNA Transcriptomes without Genomes.</title>
        <authorList>
            <person name="Gilbert D.G."/>
        </authorList>
    </citation>
    <scope>NUCLEOTIDE SEQUENCE</scope>
</reference>
<keyword evidence="5" id="KW-0472">Membrane</keyword>
<accession>A0A0N8E7Z0</accession>
<dbReference type="GO" id="GO:0005886">
    <property type="term" value="C:plasma membrane"/>
    <property type="evidence" value="ECO:0007669"/>
    <property type="project" value="TreeGrafter"/>
</dbReference>
<dbReference type="InterPro" id="IPR002293">
    <property type="entry name" value="AA/rel_permease1"/>
</dbReference>
<dbReference type="InterPro" id="IPR029485">
    <property type="entry name" value="CAT_C"/>
</dbReference>
<evidence type="ECO:0000313" key="6">
    <source>
        <dbReference type="EMBL" id="JAN41789.1"/>
    </source>
</evidence>
<evidence type="ECO:0000256" key="1">
    <source>
        <dbReference type="ARBA" id="ARBA00004141"/>
    </source>
</evidence>
<dbReference type="PANTHER" id="PTHR43243:SF4">
    <property type="entry name" value="CATIONIC AMINO ACID TRANSPORTER 4"/>
    <property type="match status" value="1"/>
</dbReference>
<dbReference type="FunFam" id="1.20.1740.10:FF:000010">
    <property type="entry name" value="probable cationic amino acid transporter"/>
    <property type="match status" value="1"/>
</dbReference>
<keyword evidence="3" id="KW-0812">Transmembrane</keyword>
<evidence type="ECO:0000256" key="5">
    <source>
        <dbReference type="ARBA" id="ARBA00023136"/>
    </source>
</evidence>
<evidence type="ECO:0000256" key="2">
    <source>
        <dbReference type="ARBA" id="ARBA00022448"/>
    </source>
</evidence>
<comment type="subcellular location">
    <subcellularLocation>
        <location evidence="1">Membrane</location>
        <topology evidence="1">Multi-pass membrane protein</topology>
    </subcellularLocation>
</comment>
<keyword evidence="4" id="KW-1133">Transmembrane helix</keyword>
<dbReference type="EMBL" id="GDIQ01052948">
    <property type="protein sequence ID" value="JAN41789.1"/>
    <property type="molecule type" value="Transcribed_RNA"/>
</dbReference>
<dbReference type="OrthoDB" id="3900342at2759"/>